<dbReference type="OrthoDB" id="1118012at2"/>
<evidence type="ECO:0008006" key="3">
    <source>
        <dbReference type="Google" id="ProtNLM"/>
    </source>
</evidence>
<evidence type="ECO:0000313" key="2">
    <source>
        <dbReference type="Proteomes" id="UP000181976"/>
    </source>
</evidence>
<accession>A0A1I2EYE5</accession>
<name>A0A1I2EYE5_9BACT</name>
<gene>
    <name evidence="1" type="ORF">SAMN05444380_12513</name>
</gene>
<dbReference type="AlphaFoldDB" id="A0A1I2EYE5"/>
<organism evidence="1 2">
    <name type="scientific">Thermophagus xiamenensis</name>
    <dbReference type="NCBI Taxonomy" id="385682"/>
    <lineage>
        <taxon>Bacteria</taxon>
        <taxon>Pseudomonadati</taxon>
        <taxon>Bacteroidota</taxon>
        <taxon>Bacteroidia</taxon>
        <taxon>Marinilabiliales</taxon>
        <taxon>Marinilabiliaceae</taxon>
        <taxon>Thermophagus</taxon>
    </lineage>
</organism>
<proteinExistence type="predicted"/>
<sequence>MKTRHITFFILFSLMSCGPSREEIVSNKLNEAIMLRDSGQYNLAKLKLDTIINQFIDMTDEVAYAIKILDEIKLLEQQRNLQYLDSMISLKEKELEPLLKNFIRSDEYGTQPIYIHKRQRPENSYNRTFLRAHLDTNGEFYISSRYYGRTWIQHNQIKVYNAGQSVTSEVVPEDGYLNRRFQDGESKWEIVTYKDGADNGIINFIASNADKPLKVQFIGKKHYFIVMESFDKEAIRDGYETSFVLRELAGLKKERKQVLQQIEQLEKIINTHHSPQKEIRHAMR</sequence>
<dbReference type="InParanoid" id="A0A1I2EYE5"/>
<dbReference type="RefSeq" id="WP_010528416.1">
    <property type="nucleotide sequence ID" value="NZ_AFSL01000084.1"/>
</dbReference>
<dbReference type="PROSITE" id="PS51257">
    <property type="entry name" value="PROKAR_LIPOPROTEIN"/>
    <property type="match status" value="1"/>
</dbReference>
<keyword evidence="2" id="KW-1185">Reference proteome</keyword>
<dbReference type="EMBL" id="FONA01000025">
    <property type="protein sequence ID" value="SFE97468.1"/>
    <property type="molecule type" value="Genomic_DNA"/>
</dbReference>
<reference evidence="1 2" key="1">
    <citation type="submission" date="2016-10" db="EMBL/GenBank/DDBJ databases">
        <authorList>
            <person name="de Groot N.N."/>
        </authorList>
    </citation>
    <scope>NUCLEOTIDE SEQUENCE [LARGE SCALE GENOMIC DNA]</scope>
    <source>
        <strain evidence="1 2">DSM 19012</strain>
    </source>
</reference>
<dbReference type="Proteomes" id="UP000181976">
    <property type="component" value="Unassembled WGS sequence"/>
</dbReference>
<evidence type="ECO:0000313" key="1">
    <source>
        <dbReference type="EMBL" id="SFE97468.1"/>
    </source>
</evidence>
<protein>
    <recommendedName>
        <fullName evidence="3">Lipoprotein</fullName>
    </recommendedName>
</protein>
<dbReference type="eggNOG" id="ENOG5032VAI">
    <property type="taxonomic scope" value="Bacteria"/>
</dbReference>